<accession>A0A8J8Q376</accession>
<name>A0A8J8Q376_9EURY</name>
<feature type="transmembrane region" description="Helical" evidence="2">
    <location>
        <begin position="20"/>
        <end position="40"/>
    </location>
</feature>
<keyword evidence="2" id="KW-0812">Transmembrane</keyword>
<dbReference type="EMBL" id="PHNJ01000005">
    <property type="protein sequence ID" value="TYL38432.1"/>
    <property type="molecule type" value="Genomic_DNA"/>
</dbReference>
<organism evidence="3 4">
    <name type="scientific">Natronococcus pandeyae</name>
    <dbReference type="NCBI Taxonomy" id="2055836"/>
    <lineage>
        <taxon>Archaea</taxon>
        <taxon>Methanobacteriati</taxon>
        <taxon>Methanobacteriota</taxon>
        <taxon>Stenosarchaea group</taxon>
        <taxon>Halobacteria</taxon>
        <taxon>Halobacteriales</taxon>
        <taxon>Natrialbaceae</taxon>
        <taxon>Natronococcus</taxon>
    </lineage>
</organism>
<keyword evidence="4" id="KW-1185">Reference proteome</keyword>
<protein>
    <submittedName>
        <fullName evidence="3">Uncharacterized protein</fullName>
    </submittedName>
</protein>
<keyword evidence="1" id="KW-0175">Coiled coil</keyword>
<feature type="coiled-coil region" evidence="1">
    <location>
        <begin position="43"/>
        <end position="70"/>
    </location>
</feature>
<keyword evidence="2" id="KW-0472">Membrane</keyword>
<dbReference type="AlphaFoldDB" id="A0A8J8Q376"/>
<sequence length="70" mass="7507">MSNFNFAYAGLLTGLFSPLVGPVGAFIGAIFGTALGGLFWKNVAGTSREVAELEQRVSELEGERGRDREE</sequence>
<reference evidence="3" key="1">
    <citation type="submission" date="2017-11" db="EMBL/GenBank/DDBJ databases">
        <authorList>
            <person name="Kajale S.C."/>
            <person name="Sharma A."/>
        </authorList>
    </citation>
    <scope>NUCLEOTIDE SEQUENCE</scope>
    <source>
        <strain evidence="3">LS1_42</strain>
    </source>
</reference>
<gene>
    <name evidence="3" type="ORF">CV102_11530</name>
</gene>
<keyword evidence="2" id="KW-1133">Transmembrane helix</keyword>
<evidence type="ECO:0000313" key="3">
    <source>
        <dbReference type="EMBL" id="TYL38432.1"/>
    </source>
</evidence>
<evidence type="ECO:0000313" key="4">
    <source>
        <dbReference type="Proteomes" id="UP000766904"/>
    </source>
</evidence>
<dbReference type="Proteomes" id="UP000766904">
    <property type="component" value="Unassembled WGS sequence"/>
</dbReference>
<evidence type="ECO:0000256" key="2">
    <source>
        <dbReference type="SAM" id="Phobius"/>
    </source>
</evidence>
<proteinExistence type="predicted"/>
<dbReference type="RefSeq" id="WP_148858131.1">
    <property type="nucleotide sequence ID" value="NZ_PHNJ01000005.1"/>
</dbReference>
<comment type="caution">
    <text evidence="3">The sequence shown here is derived from an EMBL/GenBank/DDBJ whole genome shotgun (WGS) entry which is preliminary data.</text>
</comment>
<evidence type="ECO:0000256" key="1">
    <source>
        <dbReference type="SAM" id="Coils"/>
    </source>
</evidence>